<evidence type="ECO:0000313" key="1">
    <source>
        <dbReference type="EMBL" id="QQK07866.1"/>
    </source>
</evidence>
<proteinExistence type="predicted"/>
<dbReference type="Proteomes" id="UP000595814">
    <property type="component" value="Chromosome"/>
</dbReference>
<gene>
    <name evidence="1" type="ORF">JFY71_11425</name>
</gene>
<name>A0AC61MQM5_9FIRM</name>
<sequence>MEKSNKKIIYLFFTIMFIMINYILQYYRYIFAEQVQVSFCVALIFTIFNVLVKPETRGLKLLILVGGLIFLYVAINNFISMTVSLEFFTIEGILEIIK</sequence>
<dbReference type="EMBL" id="CP066744">
    <property type="protein sequence ID" value="QQK07866.1"/>
    <property type="molecule type" value="Genomic_DNA"/>
</dbReference>
<evidence type="ECO:0000313" key="2">
    <source>
        <dbReference type="Proteomes" id="UP000595814"/>
    </source>
</evidence>
<reference evidence="1 2" key="1">
    <citation type="journal article" date="2022" name="Int. J. Syst. Evol. Microbiol.">
        <title>Miniphocaeibacter halophilus sp. nov., an ammonium-tolerant acetate-producing bacterium isolated from a biogas system.</title>
        <authorList>
            <person name="Schnurer A."/>
            <person name="Singh A."/>
            <person name="Bi S."/>
            <person name="Qiao W."/>
            <person name="Westerholm M."/>
        </authorList>
    </citation>
    <scope>NUCLEOTIDE SEQUENCE [LARGE SCALE GENOMIC DNA]</scope>
    <source>
        <strain evidence="1 2">AMB_01</strain>
    </source>
</reference>
<accession>A0AC61MQM5</accession>
<protein>
    <submittedName>
        <fullName evidence="1">Uncharacterized protein</fullName>
    </submittedName>
</protein>
<keyword evidence="2" id="KW-1185">Reference proteome</keyword>
<organism evidence="1 2">
    <name type="scientific">Miniphocaeibacter halophilus</name>
    <dbReference type="NCBI Taxonomy" id="2931922"/>
    <lineage>
        <taxon>Bacteria</taxon>
        <taxon>Bacillati</taxon>
        <taxon>Bacillota</taxon>
        <taxon>Tissierellia</taxon>
        <taxon>Tissierellales</taxon>
        <taxon>Peptoniphilaceae</taxon>
        <taxon>Miniphocaeibacter</taxon>
    </lineage>
</organism>